<evidence type="ECO:0000256" key="1">
    <source>
        <dbReference type="SAM" id="MobiDB-lite"/>
    </source>
</evidence>
<evidence type="ECO:0000313" key="3">
    <source>
        <dbReference type="Proteomes" id="UP000807115"/>
    </source>
</evidence>
<organism evidence="2 3">
    <name type="scientific">Sorghum bicolor</name>
    <name type="common">Sorghum</name>
    <name type="synonym">Sorghum vulgare</name>
    <dbReference type="NCBI Taxonomy" id="4558"/>
    <lineage>
        <taxon>Eukaryota</taxon>
        <taxon>Viridiplantae</taxon>
        <taxon>Streptophyta</taxon>
        <taxon>Embryophyta</taxon>
        <taxon>Tracheophyta</taxon>
        <taxon>Spermatophyta</taxon>
        <taxon>Magnoliopsida</taxon>
        <taxon>Liliopsida</taxon>
        <taxon>Poales</taxon>
        <taxon>Poaceae</taxon>
        <taxon>PACMAD clade</taxon>
        <taxon>Panicoideae</taxon>
        <taxon>Andropogonodae</taxon>
        <taxon>Andropogoneae</taxon>
        <taxon>Sorghinae</taxon>
        <taxon>Sorghum</taxon>
    </lineage>
</organism>
<dbReference type="Proteomes" id="UP000807115">
    <property type="component" value="Chromosome 10"/>
</dbReference>
<reference evidence="2" key="2">
    <citation type="submission" date="2020-10" db="EMBL/GenBank/DDBJ databases">
        <authorList>
            <person name="Cooper E.A."/>
            <person name="Brenton Z.W."/>
            <person name="Flinn B.S."/>
            <person name="Jenkins J."/>
            <person name="Shu S."/>
            <person name="Flowers D."/>
            <person name="Luo F."/>
            <person name="Wang Y."/>
            <person name="Xia P."/>
            <person name="Barry K."/>
            <person name="Daum C."/>
            <person name="Lipzen A."/>
            <person name="Yoshinaga Y."/>
            <person name="Schmutz J."/>
            <person name="Saski C."/>
            <person name="Vermerris W."/>
            <person name="Kresovich S."/>
        </authorList>
    </citation>
    <scope>NUCLEOTIDE SEQUENCE</scope>
</reference>
<dbReference type="EMBL" id="CM027689">
    <property type="protein sequence ID" value="KAG0515684.1"/>
    <property type="molecule type" value="Genomic_DNA"/>
</dbReference>
<evidence type="ECO:0000313" key="2">
    <source>
        <dbReference type="EMBL" id="KAG0515684.1"/>
    </source>
</evidence>
<sequence length="34" mass="3667">MAMESYWGRGNKRVAHEGGLQGHHQPQPPAQPGG</sequence>
<reference evidence="2" key="1">
    <citation type="journal article" date="2019" name="BMC Genomics">
        <title>A new reference genome for Sorghum bicolor reveals high levels of sequence similarity between sweet and grain genotypes: implications for the genetics of sugar metabolism.</title>
        <authorList>
            <person name="Cooper E.A."/>
            <person name="Brenton Z.W."/>
            <person name="Flinn B.S."/>
            <person name="Jenkins J."/>
            <person name="Shu S."/>
            <person name="Flowers D."/>
            <person name="Luo F."/>
            <person name="Wang Y."/>
            <person name="Xia P."/>
            <person name="Barry K."/>
            <person name="Daum C."/>
            <person name="Lipzen A."/>
            <person name="Yoshinaga Y."/>
            <person name="Schmutz J."/>
            <person name="Saski C."/>
            <person name="Vermerris W."/>
            <person name="Kresovich S."/>
        </authorList>
    </citation>
    <scope>NUCLEOTIDE SEQUENCE</scope>
</reference>
<dbReference type="AlphaFoldDB" id="A0A921Q4Z8"/>
<proteinExistence type="predicted"/>
<protein>
    <submittedName>
        <fullName evidence="2">Uncharacterized protein</fullName>
    </submittedName>
</protein>
<name>A0A921Q4Z8_SORBI</name>
<feature type="region of interest" description="Disordered" evidence="1">
    <location>
        <begin position="1"/>
        <end position="34"/>
    </location>
</feature>
<gene>
    <name evidence="2" type="ORF">BDA96_10G300300</name>
</gene>
<comment type="caution">
    <text evidence="2">The sequence shown here is derived from an EMBL/GenBank/DDBJ whole genome shotgun (WGS) entry which is preliminary data.</text>
</comment>
<accession>A0A921Q4Z8</accession>